<protein>
    <submittedName>
        <fullName evidence="1">Uncharacterized protein</fullName>
    </submittedName>
</protein>
<dbReference type="InterPro" id="IPR029063">
    <property type="entry name" value="SAM-dependent_MTases_sf"/>
</dbReference>
<reference evidence="1 2" key="1">
    <citation type="journal article" date="2016" name="Nat. Commun.">
        <title>Thousands of microbial genomes shed light on interconnected biogeochemical processes in an aquifer system.</title>
        <authorList>
            <person name="Anantharaman K."/>
            <person name="Brown C.T."/>
            <person name="Hug L.A."/>
            <person name="Sharon I."/>
            <person name="Castelle C.J."/>
            <person name="Probst A.J."/>
            <person name="Thomas B.C."/>
            <person name="Singh A."/>
            <person name="Wilkins M.J."/>
            <person name="Karaoz U."/>
            <person name="Brodie E.L."/>
            <person name="Williams K.H."/>
            <person name="Hubbard S.S."/>
            <person name="Banfield J.F."/>
        </authorList>
    </citation>
    <scope>NUCLEOTIDE SEQUENCE [LARGE SCALE GENOMIC DNA]</scope>
</reference>
<organism evidence="1 2">
    <name type="scientific">Candidatus Sungbacteria bacterium RIFCSPHIGHO2_02_FULL_51_29</name>
    <dbReference type="NCBI Taxonomy" id="1802273"/>
    <lineage>
        <taxon>Bacteria</taxon>
        <taxon>Candidatus Sungiibacteriota</taxon>
    </lineage>
</organism>
<dbReference type="Proteomes" id="UP000177811">
    <property type="component" value="Unassembled WGS sequence"/>
</dbReference>
<dbReference type="CDD" id="cd02440">
    <property type="entry name" value="AdoMet_MTases"/>
    <property type="match status" value="1"/>
</dbReference>
<accession>A0A1G2KWR6</accession>
<sequence length="179" mass="20046">MAFLKGALRQFRLAGALVASSRYAAENVVKRLSRGFSYIVEYGAGDGAITKRILRGLSRDGTLVAVELNEAFLPYLHAVGDSRLKVVHGDVTSIARTLPALNLPRIDGVVSGIPFTFLEPEQREEVVSNTWKHLSCGGRFVLYQTTPLMVPVLKRHFRRVKVYYELRNLPPYFIIVAEK</sequence>
<dbReference type="EMBL" id="MHQL01000006">
    <property type="protein sequence ID" value="OHA03876.1"/>
    <property type="molecule type" value="Genomic_DNA"/>
</dbReference>
<evidence type="ECO:0000313" key="2">
    <source>
        <dbReference type="Proteomes" id="UP000177811"/>
    </source>
</evidence>
<dbReference type="AlphaFoldDB" id="A0A1G2KWR6"/>
<name>A0A1G2KWR6_9BACT</name>
<dbReference type="Gene3D" id="3.40.50.150">
    <property type="entry name" value="Vaccinia Virus protein VP39"/>
    <property type="match status" value="1"/>
</dbReference>
<comment type="caution">
    <text evidence="1">The sequence shown here is derived from an EMBL/GenBank/DDBJ whole genome shotgun (WGS) entry which is preliminary data.</text>
</comment>
<dbReference type="SUPFAM" id="SSF53335">
    <property type="entry name" value="S-adenosyl-L-methionine-dependent methyltransferases"/>
    <property type="match status" value="1"/>
</dbReference>
<evidence type="ECO:0000313" key="1">
    <source>
        <dbReference type="EMBL" id="OHA03876.1"/>
    </source>
</evidence>
<proteinExistence type="predicted"/>
<gene>
    <name evidence="1" type="ORF">A3C16_01170</name>
</gene>